<dbReference type="EMBL" id="OP784575">
    <property type="protein sequence ID" value="WBQ35269.1"/>
    <property type="molecule type" value="Genomic_DNA"/>
</dbReference>
<keyword evidence="2" id="KW-1185">Reference proteome</keyword>
<evidence type="ECO:0000313" key="2">
    <source>
        <dbReference type="Proteomes" id="UP001210043"/>
    </source>
</evidence>
<accession>A0AAE9W513</accession>
<name>A0AAE9W513_9CAUD</name>
<reference evidence="1" key="1">
    <citation type="submission" date="2022-11" db="EMBL/GenBank/DDBJ databases">
        <authorList>
            <person name="Wang C."/>
            <person name="Zeng J."/>
            <person name="Wang X."/>
            <person name="Zhao J."/>
            <person name="Ji F."/>
            <person name="Wang M."/>
            <person name="Zuo J."/>
            <person name="Guo Z."/>
        </authorList>
    </citation>
    <scope>NUCLEOTIDE SEQUENCE</scope>
</reference>
<dbReference type="RefSeq" id="YP_010762655.1">
    <property type="nucleotide sequence ID" value="NC_073606.1"/>
</dbReference>
<proteinExistence type="predicted"/>
<protein>
    <submittedName>
        <fullName evidence="1">Uncharacterized protein</fullName>
    </submittedName>
</protein>
<dbReference type="KEGG" id="vg:80099340"/>
<sequence length="49" mass="5553">MIRYCVPCPDARHAFCLAWLFAMPEFAGLPAQKDIKLFKTSGQWAVCYG</sequence>
<dbReference type="Proteomes" id="UP001210043">
    <property type="component" value="Segment"/>
</dbReference>
<evidence type="ECO:0000313" key="1">
    <source>
        <dbReference type="EMBL" id="WBQ35269.1"/>
    </source>
</evidence>
<organism evidence="1 2">
    <name type="scientific">Pseudomonas phage pPA-3099-2aT.2</name>
    <dbReference type="NCBI Taxonomy" id="3003808"/>
    <lineage>
        <taxon>Viruses</taxon>
        <taxon>Duplodnaviria</taxon>
        <taxon>Heunggongvirae</taxon>
        <taxon>Uroviricota</taxon>
        <taxon>Caudoviricetes</taxon>
        <taxon>Vandenendeviridae</taxon>
        <taxon>Skurskavirinae</taxon>
        <taxon>Pakpunavirus</taxon>
        <taxon>Pakpunavirus pPA30992aT2</taxon>
    </lineage>
</organism>
<dbReference type="GeneID" id="80099340"/>